<dbReference type="Gene3D" id="3.40.50.720">
    <property type="entry name" value="NAD(P)-binding Rossmann-like Domain"/>
    <property type="match status" value="1"/>
</dbReference>
<keyword evidence="6" id="KW-1185">Reference proteome</keyword>
<comment type="caution">
    <text evidence="5">The sequence shown here is derived from an EMBL/GenBank/DDBJ whole genome shotgun (WGS) entry which is preliminary data.</text>
</comment>
<dbReference type="GO" id="GO:0005524">
    <property type="term" value="F:ATP binding"/>
    <property type="evidence" value="ECO:0007669"/>
    <property type="project" value="UniProtKB-KW"/>
</dbReference>
<dbReference type="GO" id="GO:0016779">
    <property type="term" value="F:nucleotidyltransferase activity"/>
    <property type="evidence" value="ECO:0007669"/>
    <property type="project" value="UniProtKB-KW"/>
</dbReference>
<keyword evidence="1 5" id="KW-0808">Transferase</keyword>
<feature type="domain" description="Rhodanese" evidence="4">
    <location>
        <begin position="299"/>
        <end position="391"/>
    </location>
</feature>
<dbReference type="InterPro" id="IPR036873">
    <property type="entry name" value="Rhodanese-like_dom_sf"/>
</dbReference>
<dbReference type="InterPro" id="IPR035985">
    <property type="entry name" value="Ubiquitin-activating_enz"/>
</dbReference>
<protein>
    <submittedName>
        <fullName evidence="5">Adenylyltransferase/sulfurtransferase MoeZ</fullName>
    </submittedName>
</protein>
<gene>
    <name evidence="5" type="ORF">E3O06_00365</name>
</gene>
<dbReference type="SUPFAM" id="SSF69572">
    <property type="entry name" value="Activating enzymes of the ubiquitin-like proteins"/>
    <property type="match status" value="1"/>
</dbReference>
<dbReference type="Pfam" id="PF00899">
    <property type="entry name" value="ThiF"/>
    <property type="match status" value="1"/>
</dbReference>
<dbReference type="InterPro" id="IPR000594">
    <property type="entry name" value="ThiF_NAD_FAD-bd"/>
</dbReference>
<dbReference type="SMART" id="SM00450">
    <property type="entry name" value="RHOD"/>
    <property type="match status" value="1"/>
</dbReference>
<dbReference type="SUPFAM" id="SSF52821">
    <property type="entry name" value="Rhodanese/Cell cycle control phosphatase"/>
    <property type="match status" value="1"/>
</dbReference>
<dbReference type="CDD" id="cd00158">
    <property type="entry name" value="RHOD"/>
    <property type="match status" value="1"/>
</dbReference>
<name>A0A4R8V4Y4_9MICO</name>
<dbReference type="CDD" id="cd00757">
    <property type="entry name" value="ThiF_MoeB_HesA_family"/>
    <property type="match status" value="1"/>
</dbReference>
<dbReference type="InterPro" id="IPR045886">
    <property type="entry name" value="ThiF/MoeB/HesA"/>
</dbReference>
<dbReference type="FunFam" id="3.40.50.720:FF:000033">
    <property type="entry name" value="Adenylyltransferase and sulfurtransferase MOCS3"/>
    <property type="match status" value="1"/>
</dbReference>
<dbReference type="PANTHER" id="PTHR10953:SF102">
    <property type="entry name" value="ADENYLYLTRANSFERASE AND SULFURTRANSFERASE MOCS3"/>
    <property type="match status" value="1"/>
</dbReference>
<organism evidence="5 6">
    <name type="scientific">Cryobacterium glaciale</name>
    <dbReference type="NCBI Taxonomy" id="1259145"/>
    <lineage>
        <taxon>Bacteria</taxon>
        <taxon>Bacillati</taxon>
        <taxon>Actinomycetota</taxon>
        <taxon>Actinomycetes</taxon>
        <taxon>Micrococcales</taxon>
        <taxon>Microbacteriaceae</taxon>
        <taxon>Cryobacterium</taxon>
    </lineage>
</organism>
<dbReference type="Gene3D" id="3.40.250.10">
    <property type="entry name" value="Rhodanese-like domain"/>
    <property type="match status" value="1"/>
</dbReference>
<dbReference type="AlphaFoldDB" id="A0A4R8V4Y4"/>
<dbReference type="Proteomes" id="UP000298173">
    <property type="component" value="Unassembled WGS sequence"/>
</dbReference>
<keyword evidence="2" id="KW-0547">Nucleotide-binding</keyword>
<dbReference type="GO" id="GO:0004792">
    <property type="term" value="F:thiosulfate-cyanide sulfurtransferase activity"/>
    <property type="evidence" value="ECO:0007669"/>
    <property type="project" value="TreeGrafter"/>
</dbReference>
<keyword evidence="5" id="KW-0548">Nucleotidyltransferase</keyword>
<dbReference type="PANTHER" id="PTHR10953">
    <property type="entry name" value="UBIQUITIN-ACTIVATING ENZYME E1"/>
    <property type="match status" value="1"/>
</dbReference>
<dbReference type="GO" id="GO:0008146">
    <property type="term" value="F:sulfotransferase activity"/>
    <property type="evidence" value="ECO:0007669"/>
    <property type="project" value="TreeGrafter"/>
</dbReference>
<dbReference type="RefSeq" id="WP_134501064.1">
    <property type="nucleotide sequence ID" value="NZ_SOEY01000002.1"/>
</dbReference>
<evidence type="ECO:0000256" key="2">
    <source>
        <dbReference type="ARBA" id="ARBA00022741"/>
    </source>
</evidence>
<accession>A0A4R8V4Y4</accession>
<dbReference type="Pfam" id="PF00581">
    <property type="entry name" value="Rhodanese"/>
    <property type="match status" value="1"/>
</dbReference>
<dbReference type="InterPro" id="IPR001763">
    <property type="entry name" value="Rhodanese-like_dom"/>
</dbReference>
<keyword evidence="3" id="KW-0067">ATP-binding</keyword>
<evidence type="ECO:0000256" key="1">
    <source>
        <dbReference type="ARBA" id="ARBA00022679"/>
    </source>
</evidence>
<dbReference type="PROSITE" id="PS50206">
    <property type="entry name" value="RHODANESE_3"/>
    <property type="match status" value="1"/>
</dbReference>
<evidence type="ECO:0000256" key="3">
    <source>
        <dbReference type="ARBA" id="ARBA00022840"/>
    </source>
</evidence>
<dbReference type="EMBL" id="SOEY01000002">
    <property type="protein sequence ID" value="TFB77252.1"/>
    <property type="molecule type" value="Genomic_DNA"/>
</dbReference>
<evidence type="ECO:0000313" key="6">
    <source>
        <dbReference type="Proteomes" id="UP000298173"/>
    </source>
</evidence>
<dbReference type="OrthoDB" id="9804286at2"/>
<dbReference type="GO" id="GO:0008641">
    <property type="term" value="F:ubiquitin-like modifier activating enzyme activity"/>
    <property type="evidence" value="ECO:0007669"/>
    <property type="project" value="InterPro"/>
</dbReference>
<evidence type="ECO:0000313" key="5">
    <source>
        <dbReference type="EMBL" id="TFB77252.1"/>
    </source>
</evidence>
<sequence>MAIPPLVEPVDRLSASESVRTARQRRLPQLNELGQRRLANARVLVLGAGGLGSPALLYLAAAGVGTIGIVDGDDVEPSNLQRQIIHGQADVGRPKVDSAAERIAEIAPETTVVRHTERLIAANAAEIIDGYDVVIDGTDNFPTRFLVNDTCARLGLPLVWASVLRFDAQLSVFWATPPEGSGVTGVHLRDLFPTPPAEGEVPNCADAGVLGALCGQVGSLMATETIKLITGIGSPLIGRVLVIDALSGRFSEIPLLGTGIAPEPTAAETAAEAAQASMTSTPEVSSAELVDRLAAQGAGTDTFLVVDVREPNEFAESSIPTARLLPLGELLTDGVLSESGRAALPEGTPLIVHCHAGGRASRAANALREAGFTDVSVLTGGILAWDDLVTAGRAPGFGSRWASLETVATGRHASARDDAGSAGQSDSLV</sequence>
<proteinExistence type="predicted"/>
<reference evidence="5 6" key="1">
    <citation type="submission" date="2019-03" db="EMBL/GenBank/DDBJ databases">
        <title>Genomics of glacier-inhabiting Cryobacterium strains.</title>
        <authorList>
            <person name="Liu Q."/>
            <person name="Xin Y.-H."/>
        </authorList>
    </citation>
    <scope>NUCLEOTIDE SEQUENCE [LARGE SCALE GENOMIC DNA]</scope>
    <source>
        <strain evidence="5 6">HLT2-23</strain>
    </source>
</reference>
<evidence type="ECO:0000259" key="4">
    <source>
        <dbReference type="PROSITE" id="PS50206"/>
    </source>
</evidence>
<dbReference type="GO" id="GO:0005829">
    <property type="term" value="C:cytosol"/>
    <property type="evidence" value="ECO:0007669"/>
    <property type="project" value="TreeGrafter"/>
</dbReference>